<dbReference type="Proteomes" id="UP000184139">
    <property type="component" value="Unassembled WGS sequence"/>
</dbReference>
<dbReference type="GO" id="GO:0051539">
    <property type="term" value="F:4 iron, 4 sulfur cluster binding"/>
    <property type="evidence" value="ECO:0007669"/>
    <property type="project" value="UniProtKB-KW"/>
</dbReference>
<dbReference type="PROSITE" id="PS00198">
    <property type="entry name" value="4FE4S_FER_1"/>
    <property type="match status" value="1"/>
</dbReference>
<evidence type="ECO:0000313" key="8">
    <source>
        <dbReference type="EMBL" id="SHI11557.1"/>
    </source>
</evidence>
<keyword evidence="5" id="KW-0411">Iron-sulfur</keyword>
<dbReference type="SUPFAM" id="SSF51971">
    <property type="entry name" value="Nucleotide-binding domain"/>
    <property type="match status" value="1"/>
</dbReference>
<dbReference type="GO" id="GO:0046872">
    <property type="term" value="F:metal ion binding"/>
    <property type="evidence" value="ECO:0007669"/>
    <property type="project" value="UniProtKB-KW"/>
</dbReference>
<protein>
    <submittedName>
        <fullName evidence="8">Cysteine-rich domain-containing protein</fullName>
    </submittedName>
</protein>
<dbReference type="SUPFAM" id="SSF46548">
    <property type="entry name" value="alpha-helical ferredoxin"/>
    <property type="match status" value="2"/>
</dbReference>
<reference evidence="8 9" key="1">
    <citation type="submission" date="2016-11" db="EMBL/GenBank/DDBJ databases">
        <authorList>
            <person name="Jaros S."/>
            <person name="Januszkiewicz K."/>
            <person name="Wedrychowicz H."/>
        </authorList>
    </citation>
    <scope>NUCLEOTIDE SEQUENCE [LARGE SCALE GENOMIC DNA]</scope>
    <source>
        <strain evidence="8 9">DSM 9705</strain>
    </source>
</reference>
<evidence type="ECO:0000256" key="3">
    <source>
        <dbReference type="ARBA" id="ARBA00023002"/>
    </source>
</evidence>
<dbReference type="RefSeq" id="WP_073378988.1">
    <property type="nucleotide sequence ID" value="NZ_FQXS01000038.1"/>
</dbReference>
<name>A0A1M5YHQ1_9BACT</name>
<dbReference type="Gene3D" id="1.10.1060.10">
    <property type="entry name" value="Alpha-helical ferredoxin"/>
    <property type="match status" value="2"/>
</dbReference>
<dbReference type="EMBL" id="FQXS01000038">
    <property type="protein sequence ID" value="SHI11557.1"/>
    <property type="molecule type" value="Genomic_DNA"/>
</dbReference>
<organism evidence="8 9">
    <name type="scientific">Desulfofustis glycolicus DSM 9705</name>
    <dbReference type="NCBI Taxonomy" id="1121409"/>
    <lineage>
        <taxon>Bacteria</taxon>
        <taxon>Pseudomonadati</taxon>
        <taxon>Thermodesulfobacteriota</taxon>
        <taxon>Desulfobulbia</taxon>
        <taxon>Desulfobulbales</taxon>
        <taxon>Desulfocapsaceae</taxon>
        <taxon>Desulfofustis</taxon>
    </lineage>
</organism>
<evidence type="ECO:0000256" key="5">
    <source>
        <dbReference type="ARBA" id="ARBA00023014"/>
    </source>
</evidence>
<dbReference type="InterPro" id="IPR009051">
    <property type="entry name" value="Helical_ferredxn"/>
</dbReference>
<feature type="domain" description="Cysteine-rich" evidence="6">
    <location>
        <begin position="434"/>
        <end position="513"/>
    </location>
</feature>
<dbReference type="PANTHER" id="PTHR43255:SF1">
    <property type="entry name" value="IRON-SULFUR-BINDING OXIDOREDUCTASE FADF-RELATED"/>
    <property type="match status" value="1"/>
</dbReference>
<dbReference type="Pfam" id="PF02754">
    <property type="entry name" value="CCG"/>
    <property type="match status" value="2"/>
</dbReference>
<dbReference type="Pfam" id="PF13534">
    <property type="entry name" value="Fer4_17"/>
    <property type="match status" value="1"/>
</dbReference>
<dbReference type="OrthoDB" id="9803192at2"/>
<accession>A0A1M5YHQ1</accession>
<keyword evidence="2" id="KW-0479">Metal-binding</keyword>
<dbReference type="InterPro" id="IPR017900">
    <property type="entry name" value="4Fe4S_Fe_S_CS"/>
</dbReference>
<feature type="domain" description="Dihydroprymidine dehydrogenase" evidence="7">
    <location>
        <begin position="12"/>
        <end position="93"/>
    </location>
</feature>
<dbReference type="NCBIfam" id="NF045663">
    <property type="entry name" value="diclust_near_Sec"/>
    <property type="match status" value="1"/>
</dbReference>
<keyword evidence="4" id="KW-0408">Iron</keyword>
<keyword evidence="3" id="KW-0560">Oxidoreductase</keyword>
<dbReference type="Pfam" id="PF14691">
    <property type="entry name" value="Fer4_20"/>
    <property type="match status" value="1"/>
</dbReference>
<keyword evidence="1" id="KW-0004">4Fe-4S</keyword>
<dbReference type="PANTHER" id="PTHR43255">
    <property type="entry name" value="IRON-SULFUR-BINDING OXIDOREDUCTASE FADF-RELATED-RELATED"/>
    <property type="match status" value="1"/>
</dbReference>
<evidence type="ECO:0000256" key="1">
    <source>
        <dbReference type="ARBA" id="ARBA00022485"/>
    </source>
</evidence>
<evidence type="ECO:0000313" key="9">
    <source>
        <dbReference type="Proteomes" id="UP000184139"/>
    </source>
</evidence>
<proteinExistence type="predicted"/>
<dbReference type="GO" id="GO:0016491">
    <property type="term" value="F:oxidoreductase activity"/>
    <property type="evidence" value="ECO:0007669"/>
    <property type="project" value="UniProtKB-KW"/>
</dbReference>
<dbReference type="GO" id="GO:0005886">
    <property type="term" value="C:plasma membrane"/>
    <property type="evidence" value="ECO:0007669"/>
    <property type="project" value="TreeGrafter"/>
</dbReference>
<dbReference type="InterPro" id="IPR051460">
    <property type="entry name" value="HdrC_iron-sulfur_subunit"/>
</dbReference>
<dbReference type="Gene3D" id="3.40.50.720">
    <property type="entry name" value="NAD(P)-binding Rossmann-like Domain"/>
    <property type="match status" value="1"/>
</dbReference>
<gene>
    <name evidence="8" type="ORF">SAMN02745124_04040</name>
</gene>
<keyword evidence="9" id="KW-1185">Reference proteome</keyword>
<feature type="domain" description="Cysteine-rich" evidence="6">
    <location>
        <begin position="548"/>
        <end position="626"/>
    </location>
</feature>
<dbReference type="InterPro" id="IPR028261">
    <property type="entry name" value="DPD_II"/>
</dbReference>
<evidence type="ECO:0000259" key="7">
    <source>
        <dbReference type="Pfam" id="PF14691"/>
    </source>
</evidence>
<evidence type="ECO:0000256" key="2">
    <source>
        <dbReference type="ARBA" id="ARBA00022723"/>
    </source>
</evidence>
<evidence type="ECO:0000259" key="6">
    <source>
        <dbReference type="Pfam" id="PF02754"/>
    </source>
</evidence>
<dbReference type="InterPro" id="IPR004017">
    <property type="entry name" value="Cys_rich_dom"/>
</dbReference>
<dbReference type="AlphaFoldDB" id="A0A1M5YHQ1"/>
<dbReference type="STRING" id="1121409.SAMN02745124_04040"/>
<sequence length="778" mass="87246">MDQKTLREFEWRCIQEEPPFCQTACPIHVDVRGLTRHMSRGEVQAARKVLARIMPLPGVLGLICDHPCERKCRRADVGQAIRIGELERACIRNSQDIGGIPPLPRREEQVSVLGGGFSSLSLAWDLARKGFGVDLFADRIGGSLLVLPEERLPRQALEAEMTKMIGMGVSVHGIRALTADLLDTLLAESSAVYLGLDDLLPNEPLLDFSILGLELELGLPRVDLVSLATSRRGVYCGGWQERELSPVNMALHGRKVALSIERQIQGASLTAAREKEGPYLTRQDTSIEGVTVRPAVPMAVSTGYLPDEARAEAVRCLQCDCMRCVDVCPYLERYKAWPKRYAREIYNNLSVVHGQRQSNTMINSCSWCRLCEYVCPHDFSMAELTGLARREMVTAKKMPPSAHDFALRDYAFSTSSRASLARLEPGKDACNHLFFPGCQLSGSSPRHVKMVYDFLRSRLDGGVGLMLDCCGAPPRWAGREDLLTPNAERIRETWDSFGRPRLVLACSTCAMIFADILPQVESISLWQVLDEETGLPEEARADKDIFFLHDPCTTRDLPAFRESVRNLLARVGLKIEEPSLTAELTECCGYGGLMDCANPEMAREQAARRAARSEKARILVYCAICRDELARGDKKVAHLLDVLFPGSQYPQSTEPLVRTGRGMADRQENRARLRAALLDQIWSEDMAREPWETLRLALDPETQELVDKRRILSDDLRRAIYHAEEHGNRLVDPATGRYVCMHKPGAVTYWVEYTSLPDDPGCFRVHRAWSHRMQLEAD</sequence>
<evidence type="ECO:0000256" key="4">
    <source>
        <dbReference type="ARBA" id="ARBA00023004"/>
    </source>
</evidence>